<evidence type="ECO:0000256" key="3">
    <source>
        <dbReference type="ARBA" id="ARBA00012030"/>
    </source>
</evidence>
<evidence type="ECO:0000256" key="7">
    <source>
        <dbReference type="ARBA" id="ARBA00022763"/>
    </source>
</evidence>
<evidence type="ECO:0000313" key="14">
    <source>
        <dbReference type="Proteomes" id="UP000010866"/>
    </source>
</evidence>
<feature type="domain" description="Uracil-DNA glycosylase-like" evidence="12">
    <location>
        <begin position="44"/>
        <end position="190"/>
    </location>
</feature>
<sequence length="196" mass="22162">MNRNCNTPAMNSGELVKLGLKGITARVLECKKCPLHENATNKVIIRGSERPKVLFIGEAPGKNEDESGIPFCGRAGKVLDELIDYMALEENEYAIINTVKCRPPNNRKPTHSELKTCRPFLLAQIELLDPEVIILLGNTAEQAFCVSPLKWGEAVNMQEGKYLVKLYHPAALLYRRSLMEQQKEMIDLNKKLWQKI</sequence>
<dbReference type="PANTHER" id="PTHR33693:SF1">
    <property type="entry name" value="TYPE-4 URACIL-DNA GLYCOSYLASE"/>
    <property type="match status" value="1"/>
</dbReference>
<evidence type="ECO:0000259" key="12">
    <source>
        <dbReference type="SMART" id="SM00986"/>
    </source>
</evidence>
<evidence type="ECO:0000256" key="5">
    <source>
        <dbReference type="ARBA" id="ARBA00022485"/>
    </source>
</evidence>
<proteinExistence type="inferred from homology"/>
<dbReference type="GO" id="GO:0046872">
    <property type="term" value="F:metal ion binding"/>
    <property type="evidence" value="ECO:0007669"/>
    <property type="project" value="UniProtKB-KW"/>
</dbReference>
<dbReference type="KEGG" id="mhz:Metho_1844"/>
<keyword evidence="9" id="KW-0408">Iron</keyword>
<dbReference type="NCBIfam" id="TIGR00758">
    <property type="entry name" value="UDG_fam4"/>
    <property type="match status" value="1"/>
</dbReference>
<dbReference type="InterPro" id="IPR005273">
    <property type="entry name" value="Ura-DNA_glyco_family4"/>
</dbReference>
<dbReference type="InterPro" id="IPR005122">
    <property type="entry name" value="Uracil-DNA_glycosylase-like"/>
</dbReference>
<accession>L0L178</accession>
<evidence type="ECO:0000256" key="6">
    <source>
        <dbReference type="ARBA" id="ARBA00022723"/>
    </source>
</evidence>
<protein>
    <recommendedName>
        <fullName evidence="4">Type-4 uracil-DNA glycosylase</fullName>
        <ecNumber evidence="3">3.2.2.27</ecNumber>
    </recommendedName>
</protein>
<dbReference type="PANTHER" id="PTHR33693">
    <property type="entry name" value="TYPE-5 URACIL-DNA GLYCOSYLASE"/>
    <property type="match status" value="1"/>
</dbReference>
<name>L0L178_METHD</name>
<keyword evidence="14" id="KW-1185">Reference proteome</keyword>
<keyword evidence="8" id="KW-0378">Hydrolase</keyword>
<evidence type="ECO:0000256" key="8">
    <source>
        <dbReference type="ARBA" id="ARBA00022801"/>
    </source>
</evidence>
<dbReference type="SMART" id="SM00987">
    <property type="entry name" value="UreE_C"/>
    <property type="match status" value="1"/>
</dbReference>
<reference evidence="14" key="1">
    <citation type="submission" date="2012-02" db="EMBL/GenBank/DDBJ databases">
        <title>Complete sequence of chromosome of Methanomethylovorans hollandica DSM 15978.</title>
        <authorList>
            <person name="Lucas S."/>
            <person name="Copeland A."/>
            <person name="Lapidus A."/>
            <person name="Glavina del Rio T."/>
            <person name="Dalin E."/>
            <person name="Tice H."/>
            <person name="Bruce D."/>
            <person name="Goodwin L."/>
            <person name="Pitluck S."/>
            <person name="Peters L."/>
            <person name="Mikhailova N."/>
            <person name="Held B."/>
            <person name="Kyrpides N."/>
            <person name="Mavromatis K."/>
            <person name="Ivanova N."/>
            <person name="Brettin T."/>
            <person name="Detter J.C."/>
            <person name="Han C."/>
            <person name="Larimer F."/>
            <person name="Land M."/>
            <person name="Hauser L."/>
            <person name="Markowitz V."/>
            <person name="Cheng J.-F."/>
            <person name="Hugenholtz P."/>
            <person name="Woyke T."/>
            <person name="Wu D."/>
            <person name="Spring S."/>
            <person name="Schroeder M."/>
            <person name="Brambilla E."/>
            <person name="Klenk H.-P."/>
            <person name="Eisen J.A."/>
        </authorList>
    </citation>
    <scope>NUCLEOTIDE SEQUENCE [LARGE SCALE GENOMIC DNA]</scope>
    <source>
        <strain evidence="14">DSM 15978 / NBRC 107637 / DMS1</strain>
    </source>
</reference>
<organism evidence="13 14">
    <name type="scientific">Methanomethylovorans hollandica (strain DSM 15978 / NBRC 107637 / DMS1)</name>
    <dbReference type="NCBI Taxonomy" id="867904"/>
    <lineage>
        <taxon>Archaea</taxon>
        <taxon>Methanobacteriati</taxon>
        <taxon>Methanobacteriota</taxon>
        <taxon>Stenosarchaea group</taxon>
        <taxon>Methanomicrobia</taxon>
        <taxon>Methanosarcinales</taxon>
        <taxon>Methanosarcinaceae</taxon>
        <taxon>Methanomethylovorans</taxon>
    </lineage>
</organism>
<keyword evidence="11" id="KW-0234">DNA repair</keyword>
<dbReference type="GO" id="GO:0004844">
    <property type="term" value="F:uracil DNA N-glycosylase activity"/>
    <property type="evidence" value="ECO:0007669"/>
    <property type="project" value="UniProtKB-EC"/>
</dbReference>
<dbReference type="SMART" id="SM00986">
    <property type="entry name" value="UDG"/>
    <property type="match status" value="1"/>
</dbReference>
<dbReference type="STRING" id="867904.Metho_1844"/>
<keyword evidence="7" id="KW-0227">DNA damage</keyword>
<dbReference type="GO" id="GO:0006281">
    <property type="term" value="P:DNA repair"/>
    <property type="evidence" value="ECO:0007669"/>
    <property type="project" value="UniProtKB-KW"/>
</dbReference>
<gene>
    <name evidence="13" type="ordered locus">Metho_1844</name>
</gene>
<dbReference type="AlphaFoldDB" id="L0L178"/>
<evidence type="ECO:0000313" key="13">
    <source>
        <dbReference type="EMBL" id="AGB50024.1"/>
    </source>
</evidence>
<dbReference type="Pfam" id="PF03167">
    <property type="entry name" value="UDG"/>
    <property type="match status" value="1"/>
</dbReference>
<dbReference type="HOGENOM" id="CLU_044815_1_3_2"/>
<evidence type="ECO:0000256" key="9">
    <source>
        <dbReference type="ARBA" id="ARBA00023004"/>
    </source>
</evidence>
<evidence type="ECO:0000256" key="4">
    <source>
        <dbReference type="ARBA" id="ARBA00019403"/>
    </source>
</evidence>
<dbReference type="InterPro" id="IPR051536">
    <property type="entry name" value="UDG_Type-4/5"/>
</dbReference>
<dbReference type="InterPro" id="IPR036895">
    <property type="entry name" value="Uracil-DNA_glycosylase-like_sf"/>
</dbReference>
<keyword evidence="5" id="KW-0004">4Fe-4S</keyword>
<evidence type="ECO:0000256" key="1">
    <source>
        <dbReference type="ARBA" id="ARBA00001400"/>
    </source>
</evidence>
<dbReference type="Proteomes" id="UP000010866">
    <property type="component" value="Chromosome"/>
</dbReference>
<keyword evidence="10" id="KW-0411">Iron-sulfur</keyword>
<keyword evidence="6" id="KW-0479">Metal-binding</keyword>
<dbReference type="GO" id="GO:0051539">
    <property type="term" value="F:4 iron, 4 sulfur cluster binding"/>
    <property type="evidence" value="ECO:0007669"/>
    <property type="project" value="UniProtKB-KW"/>
</dbReference>
<comment type="catalytic activity">
    <reaction evidence="1">
        <text>Hydrolyzes single-stranded DNA or mismatched double-stranded DNA and polynucleotides, releasing free uracil.</text>
        <dbReference type="EC" id="3.2.2.27"/>
    </reaction>
</comment>
<dbReference type="CDD" id="cd10030">
    <property type="entry name" value="UDG-F4_TTUDGA_SPO1dp_like"/>
    <property type="match status" value="1"/>
</dbReference>
<evidence type="ECO:0000256" key="2">
    <source>
        <dbReference type="ARBA" id="ARBA00006521"/>
    </source>
</evidence>
<evidence type="ECO:0000256" key="10">
    <source>
        <dbReference type="ARBA" id="ARBA00023014"/>
    </source>
</evidence>
<comment type="similarity">
    <text evidence="2">Belongs to the uracil-DNA glycosylase (UDG) superfamily. Type 4 (UDGa) family.</text>
</comment>
<evidence type="ECO:0000256" key="11">
    <source>
        <dbReference type="ARBA" id="ARBA00023204"/>
    </source>
</evidence>
<dbReference type="SUPFAM" id="SSF52141">
    <property type="entry name" value="Uracil-DNA glycosylase-like"/>
    <property type="match status" value="1"/>
</dbReference>
<dbReference type="EMBL" id="CP003362">
    <property type="protein sequence ID" value="AGB50024.1"/>
    <property type="molecule type" value="Genomic_DNA"/>
</dbReference>
<dbReference type="EC" id="3.2.2.27" evidence="3"/>
<dbReference type="Gene3D" id="3.40.470.10">
    <property type="entry name" value="Uracil-DNA glycosylase-like domain"/>
    <property type="match status" value="1"/>
</dbReference>